<protein>
    <submittedName>
        <fullName evidence="2">Uncharacterized protein</fullName>
    </submittedName>
</protein>
<accession>A0A0A0HQ96</accession>
<feature type="non-terminal residue" evidence="2">
    <location>
        <position position="1"/>
    </location>
</feature>
<evidence type="ECO:0000313" key="2">
    <source>
        <dbReference type="EMBL" id="KGM90027.1"/>
    </source>
</evidence>
<dbReference type="HOGENOM" id="CLU_3001353_0_0_5"/>
<gene>
    <name evidence="2" type="ORF">rosmuc_00626</name>
</gene>
<proteinExistence type="predicted"/>
<feature type="compositionally biased region" description="Polar residues" evidence="1">
    <location>
        <begin position="1"/>
        <end position="12"/>
    </location>
</feature>
<evidence type="ECO:0000256" key="1">
    <source>
        <dbReference type="SAM" id="MobiDB-lite"/>
    </source>
</evidence>
<dbReference type="AlphaFoldDB" id="A0A0A0HQ96"/>
<dbReference type="Proteomes" id="UP000030021">
    <property type="component" value="Unassembled WGS sequence"/>
</dbReference>
<name>A0A0A0HQ96_9RHOB</name>
<feature type="region of interest" description="Disordered" evidence="1">
    <location>
        <begin position="1"/>
        <end position="25"/>
    </location>
</feature>
<evidence type="ECO:0000313" key="3">
    <source>
        <dbReference type="Proteomes" id="UP000030021"/>
    </source>
</evidence>
<sequence length="57" mass="6189">LNSVPRPSNRLSSAGEGVFTGEPGESQGVFYRKMNFSSYRLFSLQIALFSSNLGLSS</sequence>
<organism evidence="2 3">
    <name type="scientific">Roseovarius mucosus DSM 17069</name>
    <dbReference type="NCBI Taxonomy" id="1288298"/>
    <lineage>
        <taxon>Bacteria</taxon>
        <taxon>Pseudomonadati</taxon>
        <taxon>Pseudomonadota</taxon>
        <taxon>Alphaproteobacteria</taxon>
        <taxon>Rhodobacterales</taxon>
        <taxon>Roseobacteraceae</taxon>
        <taxon>Roseovarius</taxon>
    </lineage>
</organism>
<comment type="caution">
    <text evidence="2">The sequence shown here is derived from an EMBL/GenBank/DDBJ whole genome shotgun (WGS) entry which is preliminary data.</text>
</comment>
<reference evidence="2 3" key="1">
    <citation type="submission" date="2013-01" db="EMBL/GenBank/DDBJ databases">
        <authorList>
            <person name="Fiebig A."/>
            <person name="Goeker M."/>
            <person name="Klenk H.-P.P."/>
        </authorList>
    </citation>
    <scope>NUCLEOTIDE SEQUENCE [LARGE SCALE GENOMIC DNA]</scope>
    <source>
        <strain evidence="2 3">DSM 17069</strain>
    </source>
</reference>
<dbReference type="EMBL" id="AONH01000001">
    <property type="protein sequence ID" value="KGM90027.1"/>
    <property type="molecule type" value="Genomic_DNA"/>
</dbReference>